<accession>A0ABR4P4R9</accession>
<organism evidence="2 3">
    <name type="scientific">Phlyctema vagabunda</name>
    <dbReference type="NCBI Taxonomy" id="108571"/>
    <lineage>
        <taxon>Eukaryota</taxon>
        <taxon>Fungi</taxon>
        <taxon>Dikarya</taxon>
        <taxon>Ascomycota</taxon>
        <taxon>Pezizomycotina</taxon>
        <taxon>Leotiomycetes</taxon>
        <taxon>Helotiales</taxon>
        <taxon>Dermateaceae</taxon>
        <taxon>Phlyctema</taxon>
    </lineage>
</organism>
<gene>
    <name evidence="2" type="ORF">PVAG01_10020</name>
</gene>
<evidence type="ECO:0000313" key="3">
    <source>
        <dbReference type="Proteomes" id="UP001629113"/>
    </source>
</evidence>
<sequence length="141" mass="15030">MANTTNPSVPSAGAGNNIANSSNPSSAASLPVGRAPVRRVVGPPTSTLTISYGTSPAPAATTQAPTSTAPTAPMLATSLFSTWSPPTSPPCRCTQCADWMDVDDKMVIIRELDLDGRDWMVLDAEYLDWIIQELNQEYHHD</sequence>
<dbReference type="Proteomes" id="UP001629113">
    <property type="component" value="Unassembled WGS sequence"/>
</dbReference>
<name>A0ABR4P4R9_9HELO</name>
<reference evidence="2 3" key="1">
    <citation type="submission" date="2024-06" db="EMBL/GenBank/DDBJ databases">
        <title>Complete genome of Phlyctema vagabunda strain 19-DSS-EL-015.</title>
        <authorList>
            <person name="Fiorenzani C."/>
        </authorList>
    </citation>
    <scope>NUCLEOTIDE SEQUENCE [LARGE SCALE GENOMIC DNA]</scope>
    <source>
        <strain evidence="2 3">19-DSS-EL-015</strain>
    </source>
</reference>
<evidence type="ECO:0000313" key="2">
    <source>
        <dbReference type="EMBL" id="KAL3418304.1"/>
    </source>
</evidence>
<comment type="caution">
    <text evidence="2">The sequence shown here is derived from an EMBL/GenBank/DDBJ whole genome shotgun (WGS) entry which is preliminary data.</text>
</comment>
<feature type="region of interest" description="Disordered" evidence="1">
    <location>
        <begin position="1"/>
        <end position="71"/>
    </location>
</feature>
<dbReference type="EMBL" id="JBFCZG010000009">
    <property type="protein sequence ID" value="KAL3418304.1"/>
    <property type="molecule type" value="Genomic_DNA"/>
</dbReference>
<protein>
    <submittedName>
        <fullName evidence="2">Uncharacterized protein</fullName>
    </submittedName>
</protein>
<feature type="compositionally biased region" description="Low complexity" evidence="1">
    <location>
        <begin position="54"/>
        <end position="71"/>
    </location>
</feature>
<evidence type="ECO:0000256" key="1">
    <source>
        <dbReference type="SAM" id="MobiDB-lite"/>
    </source>
</evidence>
<proteinExistence type="predicted"/>
<keyword evidence="3" id="KW-1185">Reference proteome</keyword>
<feature type="compositionally biased region" description="Low complexity" evidence="1">
    <location>
        <begin position="10"/>
        <end position="44"/>
    </location>
</feature>